<protein>
    <submittedName>
        <fullName evidence="4">Short chain dehydrogenase</fullName>
    </submittedName>
</protein>
<dbReference type="InterPro" id="IPR002347">
    <property type="entry name" value="SDR_fam"/>
</dbReference>
<accession>A0A0N4VHC4</accession>
<dbReference type="Gene3D" id="3.40.50.720">
    <property type="entry name" value="NAD(P)-binding Rossmann-like Domain"/>
    <property type="match status" value="1"/>
</dbReference>
<gene>
    <name evidence="2" type="ORF">EVEC_LOCUS9568</name>
</gene>
<sequence length="237" mass="27010">MDAEYRRNKVLLLGKTRVAEASDRRINESRRAYQLRSKYPGISHLLLLRLSATLARDGRPEPSRFSGRIVLVSSVLGRVSLPGAAPYAVSKFAVTAFGDALRLELKPFGVDVIIIEPGFFRTNIVDSQRLGAAVEEVWKRGTKQVQNEYGVEFFKSYKSQLMRWLRRSSKRIDWVVDAMFHAILAKYPRLRYIVGYDAIFKYIPSTFMPTALQDAAIQHFANLERGKLPFPNAVKDK</sequence>
<evidence type="ECO:0000313" key="3">
    <source>
        <dbReference type="Proteomes" id="UP000274131"/>
    </source>
</evidence>
<reference evidence="2 3" key="2">
    <citation type="submission" date="2018-10" db="EMBL/GenBank/DDBJ databases">
        <authorList>
            <consortium name="Pathogen Informatics"/>
        </authorList>
    </citation>
    <scope>NUCLEOTIDE SEQUENCE [LARGE SCALE GENOMIC DNA]</scope>
</reference>
<dbReference type="WBParaSite" id="EVEC_0001022501-mRNA-1">
    <property type="protein sequence ID" value="EVEC_0001022501-mRNA-1"/>
    <property type="gene ID" value="EVEC_0001022501"/>
</dbReference>
<dbReference type="Proteomes" id="UP000274131">
    <property type="component" value="Unassembled WGS sequence"/>
</dbReference>
<dbReference type="AlphaFoldDB" id="A0A0N4VHC4"/>
<reference evidence="4" key="1">
    <citation type="submission" date="2017-02" db="UniProtKB">
        <authorList>
            <consortium name="WormBaseParasite"/>
        </authorList>
    </citation>
    <scope>IDENTIFICATION</scope>
</reference>
<dbReference type="STRING" id="51028.A0A0N4VHC4"/>
<dbReference type="EMBL" id="UXUI01010144">
    <property type="protein sequence ID" value="VDD94817.1"/>
    <property type="molecule type" value="Genomic_DNA"/>
</dbReference>
<evidence type="ECO:0000313" key="4">
    <source>
        <dbReference type="WBParaSite" id="EVEC_0001022501-mRNA-1"/>
    </source>
</evidence>
<dbReference type="PRINTS" id="PR00081">
    <property type="entry name" value="GDHRDH"/>
</dbReference>
<dbReference type="GO" id="GO:0016491">
    <property type="term" value="F:oxidoreductase activity"/>
    <property type="evidence" value="ECO:0007669"/>
    <property type="project" value="UniProtKB-KW"/>
</dbReference>
<organism evidence="4">
    <name type="scientific">Enterobius vermicularis</name>
    <name type="common">Human pinworm</name>
    <dbReference type="NCBI Taxonomy" id="51028"/>
    <lineage>
        <taxon>Eukaryota</taxon>
        <taxon>Metazoa</taxon>
        <taxon>Ecdysozoa</taxon>
        <taxon>Nematoda</taxon>
        <taxon>Chromadorea</taxon>
        <taxon>Rhabditida</taxon>
        <taxon>Spirurina</taxon>
        <taxon>Oxyuridomorpha</taxon>
        <taxon>Oxyuroidea</taxon>
        <taxon>Oxyuridae</taxon>
        <taxon>Enterobius</taxon>
    </lineage>
</organism>
<dbReference type="OrthoDB" id="2102561at2759"/>
<dbReference type="SUPFAM" id="SSF51735">
    <property type="entry name" value="NAD(P)-binding Rossmann-fold domains"/>
    <property type="match status" value="1"/>
</dbReference>
<dbReference type="InterPro" id="IPR036291">
    <property type="entry name" value="NAD(P)-bd_dom_sf"/>
</dbReference>
<dbReference type="Pfam" id="PF00106">
    <property type="entry name" value="adh_short"/>
    <property type="match status" value="1"/>
</dbReference>
<dbReference type="GO" id="GO:0008202">
    <property type="term" value="P:steroid metabolic process"/>
    <property type="evidence" value="ECO:0007669"/>
    <property type="project" value="TreeGrafter"/>
</dbReference>
<evidence type="ECO:0000256" key="1">
    <source>
        <dbReference type="ARBA" id="ARBA00023002"/>
    </source>
</evidence>
<proteinExistence type="predicted"/>
<keyword evidence="3" id="KW-1185">Reference proteome</keyword>
<dbReference type="PANTHER" id="PTHR43313:SF1">
    <property type="entry name" value="3BETA-HYDROXYSTEROID DEHYDROGENASE DHS-16"/>
    <property type="match status" value="1"/>
</dbReference>
<dbReference type="InterPro" id="IPR020904">
    <property type="entry name" value="Sc_DH/Rdtase_CS"/>
</dbReference>
<dbReference type="PANTHER" id="PTHR43313">
    <property type="entry name" value="SHORT-CHAIN DEHYDROGENASE/REDUCTASE FAMILY 9C"/>
    <property type="match status" value="1"/>
</dbReference>
<name>A0A0N4VHC4_ENTVE</name>
<dbReference type="PROSITE" id="PS00061">
    <property type="entry name" value="ADH_SHORT"/>
    <property type="match status" value="1"/>
</dbReference>
<evidence type="ECO:0000313" key="2">
    <source>
        <dbReference type="EMBL" id="VDD94817.1"/>
    </source>
</evidence>
<keyword evidence="1" id="KW-0560">Oxidoreductase</keyword>